<comment type="caution">
    <text evidence="2">The sequence shown here is derived from an EMBL/GenBank/DDBJ whole genome shotgun (WGS) entry which is preliminary data.</text>
</comment>
<dbReference type="EMBL" id="JADHEC010000032">
    <property type="protein sequence ID" value="MBF2709466.1"/>
    <property type="molecule type" value="Genomic_DNA"/>
</dbReference>
<evidence type="ECO:0000313" key="2">
    <source>
        <dbReference type="EMBL" id="MBF2709466.1"/>
    </source>
</evidence>
<organism evidence="2 3">
    <name type="scientific">Flavobacterium soyangense</name>
    <dbReference type="NCBI Taxonomy" id="2023265"/>
    <lineage>
        <taxon>Bacteria</taxon>
        <taxon>Pseudomonadati</taxon>
        <taxon>Bacteroidota</taxon>
        <taxon>Flavobacteriia</taxon>
        <taxon>Flavobacteriales</taxon>
        <taxon>Flavobacteriaceae</taxon>
        <taxon>Flavobacterium</taxon>
    </lineage>
</organism>
<feature type="transmembrane region" description="Helical" evidence="1">
    <location>
        <begin position="49"/>
        <end position="70"/>
    </location>
</feature>
<evidence type="ECO:0000256" key="1">
    <source>
        <dbReference type="SAM" id="Phobius"/>
    </source>
</evidence>
<sequence>MKKKHWQQITLSIIIILIFIWLADYYNNLFNSIFIDAKTTKYYEIYGNFGSYLGGVLGTIIGFVTLILVYKTYSSQRKELKIQKELITQQQFESTFFNMLNVHRELKNGLKLNKENNFLFDNNNLDIKNNRKFYDFDIK</sequence>
<dbReference type="AlphaFoldDB" id="A0A930UDR8"/>
<name>A0A930UDR8_9FLAO</name>
<feature type="transmembrane region" description="Helical" evidence="1">
    <location>
        <begin position="9"/>
        <end position="29"/>
    </location>
</feature>
<keyword evidence="1" id="KW-1133">Transmembrane helix</keyword>
<keyword evidence="1" id="KW-0472">Membrane</keyword>
<keyword evidence="3" id="KW-1185">Reference proteome</keyword>
<keyword evidence="1" id="KW-0812">Transmembrane</keyword>
<protein>
    <submittedName>
        <fullName evidence="2">Uncharacterized protein</fullName>
    </submittedName>
</protein>
<reference evidence="2" key="1">
    <citation type="submission" date="2020-11" db="EMBL/GenBank/DDBJ databases">
        <title>Genome of Flavobacterium soyangense.</title>
        <authorList>
            <person name="Liu Q."/>
            <person name="Xin Y.-H."/>
        </authorList>
    </citation>
    <scope>NUCLEOTIDE SEQUENCE</scope>
    <source>
        <strain evidence="2">CGMCC 1.13493</strain>
    </source>
</reference>
<accession>A0A930UDR8</accession>
<evidence type="ECO:0000313" key="3">
    <source>
        <dbReference type="Proteomes" id="UP000646211"/>
    </source>
</evidence>
<proteinExistence type="predicted"/>
<dbReference type="Proteomes" id="UP000646211">
    <property type="component" value="Unassembled WGS sequence"/>
</dbReference>
<dbReference type="RefSeq" id="WP_194312705.1">
    <property type="nucleotide sequence ID" value="NZ_JADHEC010000032.1"/>
</dbReference>
<gene>
    <name evidence="2" type="ORF">IR213_12815</name>
</gene>